<feature type="transmembrane region" description="Helical" evidence="11">
    <location>
        <begin position="425"/>
        <end position="444"/>
    </location>
</feature>
<feature type="transmembrane region" description="Helical" evidence="11">
    <location>
        <begin position="646"/>
        <end position="663"/>
    </location>
</feature>
<keyword evidence="7" id="KW-0833">Ubl conjugation pathway</keyword>
<dbReference type="Pfam" id="PF11145">
    <property type="entry name" value="DUF2921"/>
    <property type="match status" value="1"/>
</dbReference>
<dbReference type="GO" id="GO:0012505">
    <property type="term" value="C:endomembrane system"/>
    <property type="evidence" value="ECO:0007669"/>
    <property type="project" value="UniProtKB-SubCell"/>
</dbReference>
<dbReference type="Proteomes" id="UP000254866">
    <property type="component" value="Unassembled WGS sequence"/>
</dbReference>
<dbReference type="EMBL" id="NPIC01000002">
    <property type="protein sequence ID" value="RDL39520.1"/>
    <property type="molecule type" value="Genomic_DNA"/>
</dbReference>
<dbReference type="STRING" id="2656787.A0A370TVI3"/>
<dbReference type="InterPro" id="IPR021319">
    <property type="entry name" value="DUF2921"/>
</dbReference>
<evidence type="ECO:0000256" key="6">
    <source>
        <dbReference type="ARBA" id="ARBA00022692"/>
    </source>
</evidence>
<reference evidence="14 15" key="1">
    <citation type="journal article" date="2018" name="IMA Fungus">
        <title>IMA Genome-F 9: Draft genome sequence of Annulohypoxylon stygium, Aspergillus mulundensis, Berkeleyomyces basicola (syn. Thielaviopsis basicola), Ceratocystis smalleyi, two Cercospora beticola strains, Coleophoma cylindrospora, Fusarium fracticaudum, Phialophora cf. hyalina, and Morchella septimelata.</title>
        <authorList>
            <person name="Wingfield B.D."/>
            <person name="Bills G.F."/>
            <person name="Dong Y."/>
            <person name="Huang W."/>
            <person name="Nel W.J."/>
            <person name="Swalarsk-Parry B.S."/>
            <person name="Vaghefi N."/>
            <person name="Wilken P.M."/>
            <person name="An Z."/>
            <person name="de Beer Z.W."/>
            <person name="De Vos L."/>
            <person name="Chen L."/>
            <person name="Duong T.A."/>
            <person name="Gao Y."/>
            <person name="Hammerbacher A."/>
            <person name="Kikkert J.R."/>
            <person name="Li Y."/>
            <person name="Li H."/>
            <person name="Li K."/>
            <person name="Li Q."/>
            <person name="Liu X."/>
            <person name="Ma X."/>
            <person name="Naidoo K."/>
            <person name="Pethybridge S.J."/>
            <person name="Sun J."/>
            <person name="Steenkamp E.T."/>
            <person name="van der Nest M.A."/>
            <person name="van Wyk S."/>
            <person name="Wingfield M.J."/>
            <person name="Xiong C."/>
            <person name="Yue Q."/>
            <person name="Zhang X."/>
        </authorList>
    </citation>
    <scope>NUCLEOTIDE SEQUENCE [LARGE SCALE GENOMIC DNA]</scope>
    <source>
        <strain evidence="14 15">BP 5553</strain>
    </source>
</reference>
<evidence type="ECO:0000256" key="11">
    <source>
        <dbReference type="SAM" id="Phobius"/>
    </source>
</evidence>
<dbReference type="OrthoDB" id="9984778at2759"/>
<feature type="compositionally biased region" description="Low complexity" evidence="10">
    <location>
        <begin position="534"/>
        <end position="554"/>
    </location>
</feature>
<evidence type="ECO:0000256" key="2">
    <source>
        <dbReference type="ARBA" id="ARBA00004127"/>
    </source>
</evidence>
<feature type="transmembrane region" description="Helical" evidence="11">
    <location>
        <begin position="490"/>
        <end position="513"/>
    </location>
</feature>
<feature type="domain" description="SWEET-like" evidence="13">
    <location>
        <begin position="617"/>
        <end position="739"/>
    </location>
</feature>
<evidence type="ECO:0000256" key="3">
    <source>
        <dbReference type="ARBA" id="ARBA00004906"/>
    </source>
</evidence>
<comment type="subcellular location">
    <subcellularLocation>
        <location evidence="2">Endomembrane system</location>
        <topology evidence="2">Multi-pass membrane protein</topology>
    </subcellularLocation>
</comment>
<feature type="transmembrane region" description="Helical" evidence="11">
    <location>
        <begin position="675"/>
        <end position="696"/>
    </location>
</feature>
<feature type="transmembrane region" description="Helical" evidence="11">
    <location>
        <begin position="456"/>
        <end position="478"/>
    </location>
</feature>
<evidence type="ECO:0000256" key="7">
    <source>
        <dbReference type="ARBA" id="ARBA00022786"/>
    </source>
</evidence>
<feature type="signal peptide" evidence="12">
    <location>
        <begin position="1"/>
        <end position="31"/>
    </location>
</feature>
<evidence type="ECO:0000256" key="4">
    <source>
        <dbReference type="ARBA" id="ARBA00012483"/>
    </source>
</evidence>
<comment type="pathway">
    <text evidence="3">Protein modification; protein ubiquitination.</text>
</comment>
<evidence type="ECO:0000256" key="9">
    <source>
        <dbReference type="ARBA" id="ARBA00023136"/>
    </source>
</evidence>
<feature type="region of interest" description="Disordered" evidence="10">
    <location>
        <begin position="828"/>
        <end position="855"/>
    </location>
</feature>
<keyword evidence="15" id="KW-1185">Reference proteome</keyword>
<keyword evidence="8 11" id="KW-1133">Transmembrane helix</keyword>
<evidence type="ECO:0000256" key="1">
    <source>
        <dbReference type="ARBA" id="ARBA00000900"/>
    </source>
</evidence>
<keyword evidence="5" id="KW-0808">Transferase</keyword>
<evidence type="ECO:0000313" key="14">
    <source>
        <dbReference type="EMBL" id="RDL39520.1"/>
    </source>
</evidence>
<name>A0A370TVI3_9HELO</name>
<feature type="transmembrane region" description="Helical" evidence="11">
    <location>
        <begin position="618"/>
        <end position="640"/>
    </location>
</feature>
<evidence type="ECO:0000256" key="5">
    <source>
        <dbReference type="ARBA" id="ARBA00022679"/>
    </source>
</evidence>
<keyword evidence="12" id="KW-0732">Signal</keyword>
<evidence type="ECO:0000256" key="8">
    <source>
        <dbReference type="ARBA" id="ARBA00022989"/>
    </source>
</evidence>
<comment type="caution">
    <text evidence="14">The sequence shown here is derived from an EMBL/GenBank/DDBJ whole genome shotgun (WGS) entry which is preliminary data.</text>
</comment>
<comment type="catalytic activity">
    <reaction evidence="1">
        <text>S-ubiquitinyl-[E2 ubiquitin-conjugating enzyme]-L-cysteine + [acceptor protein]-L-lysine = [E2 ubiquitin-conjugating enzyme]-L-cysteine + N(6)-ubiquitinyl-[acceptor protein]-L-lysine.</text>
        <dbReference type="EC" id="2.3.2.27"/>
    </reaction>
</comment>
<dbReference type="GO" id="GO:0061630">
    <property type="term" value="F:ubiquitin protein ligase activity"/>
    <property type="evidence" value="ECO:0007669"/>
    <property type="project" value="UniProtKB-EC"/>
</dbReference>
<gene>
    <name evidence="14" type="ORF">BP5553_03860</name>
</gene>
<dbReference type="EC" id="2.3.2.27" evidence="4"/>
<evidence type="ECO:0000256" key="12">
    <source>
        <dbReference type="SAM" id="SignalP"/>
    </source>
</evidence>
<evidence type="ECO:0000259" key="13">
    <source>
        <dbReference type="Pfam" id="PF11145"/>
    </source>
</evidence>
<feature type="chain" id="PRO_5016978306" description="RING-type E3 ubiquitin transferase" evidence="12">
    <location>
        <begin position="32"/>
        <end position="899"/>
    </location>
</feature>
<evidence type="ECO:0000256" key="10">
    <source>
        <dbReference type="SAM" id="MobiDB-lite"/>
    </source>
</evidence>
<dbReference type="GeneID" id="43596709"/>
<proteinExistence type="predicted"/>
<keyword evidence="9 11" id="KW-0472">Membrane</keyword>
<dbReference type="RefSeq" id="XP_031872176.1">
    <property type="nucleotide sequence ID" value="XM_032012483.1"/>
</dbReference>
<dbReference type="AlphaFoldDB" id="A0A370TVI3"/>
<protein>
    <recommendedName>
        <fullName evidence="4">RING-type E3 ubiquitin transferase</fullName>
        <ecNumber evidence="4">2.3.2.27</ecNumber>
    </recommendedName>
</protein>
<sequence>MPEQTPPPRESARTVLLFLLIFMWLTSDSQGPNPGYRSARQFATERLERSRHSLDVLNVTRWQDFSPRTTSTPGYQPGTYLNLTGFRKSDGYAWDRLDTFKERSELFSREAKGRWRADKDKDDQDGNSGLVGEIYKNVTGIVVGDWVRYSGDLEKDQRRPLLNLSEIAPGVPWAFRNEEFWTRNITGREGKLMLRLYEKDVLEIDLDTELQTDVVRNISNTGLAREVSAAMTVQDETSTGDGWEMKIHGVHWPRTGVMLMTTTSPKFSGAFGLPHLSTSLGEYASSQKLLNITLGKLVRNMERRRRNDPTDLYASTPDGEGEGMVPAPHCEFVIYVQIHPLVVNLATSSGYFQQQSIIEEIEQELRFPNGAPIPPIPRLQMSTVIFSPDCGFILESKGPPSFSPVVAEHLLGKKQEVWLHDIQSWLLLLAVVIFGQVLLLKIQSKEASTPSTTGRVSLYTIGIMLLADALMFLSLSLLSSIAPNLFPSALLVSFSALMSLGLGVRFVGAVYNVQEPERRDQLRTQQAAEAARVPTRPSATAGAAAISRAAGASSPTPPLRVSNPAPSNNIPIIIPSDQDIDAEISENINTTTATSLPTTNTPQTVEVGPQDTPGFGAVYVKFVLAILFLLFISVSAMSWSVPVRTAYIYLLSSTYLSFWIPQIRRNIIRNCRKALLWKFVVGQSVLRLLPFAYFFLKRDNILFAETDWKAFCVLAGWVWIQIWILAAQEVLGPRWGIPKGWTEEAWDYHPILREDNMEAGGLPIGLAQVPVSTVLERSNTDTSEDLGSRKKKDDTFRSVDCAICMQTIEVPVVVAGEDASSANSVVRFPEGNATGEDPSLLHLSKTNPTDDKPPLKRAADLEYQTEVAGLTSTFPALDSKLSLHKYKSKAFSEVNSLYV</sequence>
<evidence type="ECO:0000313" key="15">
    <source>
        <dbReference type="Proteomes" id="UP000254866"/>
    </source>
</evidence>
<feature type="region of interest" description="Disordered" evidence="10">
    <location>
        <begin position="518"/>
        <end position="567"/>
    </location>
</feature>
<organism evidence="14 15">
    <name type="scientific">Venustampulla echinocandica</name>
    <dbReference type="NCBI Taxonomy" id="2656787"/>
    <lineage>
        <taxon>Eukaryota</taxon>
        <taxon>Fungi</taxon>
        <taxon>Dikarya</taxon>
        <taxon>Ascomycota</taxon>
        <taxon>Pezizomycotina</taxon>
        <taxon>Leotiomycetes</taxon>
        <taxon>Helotiales</taxon>
        <taxon>Pleuroascaceae</taxon>
        <taxon>Venustampulla</taxon>
    </lineage>
</organism>
<accession>A0A370TVI3</accession>
<keyword evidence="6 11" id="KW-0812">Transmembrane</keyword>